<organism evidence="1 2">
    <name type="scientific">Cannabis sativa</name>
    <name type="common">Hemp</name>
    <name type="synonym">Marijuana</name>
    <dbReference type="NCBI Taxonomy" id="3483"/>
    <lineage>
        <taxon>Eukaryota</taxon>
        <taxon>Viridiplantae</taxon>
        <taxon>Streptophyta</taxon>
        <taxon>Embryophyta</taxon>
        <taxon>Tracheophyta</taxon>
        <taxon>Spermatophyta</taxon>
        <taxon>Magnoliopsida</taxon>
        <taxon>eudicotyledons</taxon>
        <taxon>Gunneridae</taxon>
        <taxon>Pentapetalae</taxon>
        <taxon>rosids</taxon>
        <taxon>fabids</taxon>
        <taxon>Rosales</taxon>
        <taxon>Cannabaceae</taxon>
        <taxon>Cannabis</taxon>
    </lineage>
</organism>
<evidence type="ECO:0000313" key="1">
    <source>
        <dbReference type="EnsemblPlants" id="cds.evm.model.03.973"/>
    </source>
</evidence>
<dbReference type="EnsemblPlants" id="evm.model.03.973">
    <property type="protein sequence ID" value="cds.evm.model.03.973"/>
    <property type="gene ID" value="evm.TU.03.973"/>
</dbReference>
<name>A0A803PB74_CANSA</name>
<dbReference type="Gramene" id="evm.model.03.973">
    <property type="protein sequence ID" value="cds.evm.model.03.973"/>
    <property type="gene ID" value="evm.TU.03.973"/>
</dbReference>
<protein>
    <submittedName>
        <fullName evidence="1">Uncharacterized protein</fullName>
    </submittedName>
</protein>
<accession>A0A803PB74</accession>
<evidence type="ECO:0000313" key="2">
    <source>
        <dbReference type="Proteomes" id="UP000596661"/>
    </source>
</evidence>
<dbReference type="AlphaFoldDB" id="A0A803PB74"/>
<dbReference type="EMBL" id="UZAU01000275">
    <property type="status" value="NOT_ANNOTATED_CDS"/>
    <property type="molecule type" value="Genomic_DNA"/>
</dbReference>
<reference evidence="1" key="1">
    <citation type="submission" date="2018-11" db="EMBL/GenBank/DDBJ databases">
        <authorList>
            <person name="Grassa J C."/>
        </authorList>
    </citation>
    <scope>NUCLEOTIDE SEQUENCE [LARGE SCALE GENOMIC DNA]</scope>
</reference>
<dbReference type="Proteomes" id="UP000596661">
    <property type="component" value="Chromosome 3"/>
</dbReference>
<keyword evidence="2" id="KW-1185">Reference proteome</keyword>
<sequence>MLGICSYDDKVILGLIAMRAISWSTIVTIPLKIVFSSVISAKRVELTAQVQLFPIHSREVLLLLAIRTTTKVPIQNNPFIKEIILSVERFVGSHSSNLIPRYFMVESPSPSSKVECRSLPLCRVTGPRIIGPTVSLAIDHFTSNEGHVGLRSRV</sequence>
<proteinExistence type="predicted"/>
<reference evidence="1" key="2">
    <citation type="submission" date="2021-03" db="UniProtKB">
        <authorList>
            <consortium name="EnsemblPlants"/>
        </authorList>
    </citation>
    <scope>IDENTIFICATION</scope>
</reference>